<feature type="domain" description="Helicase C-terminal" evidence="10">
    <location>
        <begin position="898"/>
        <end position="1056"/>
    </location>
</feature>
<dbReference type="InterPro" id="IPR017907">
    <property type="entry name" value="Znf_RING_CS"/>
</dbReference>
<evidence type="ECO:0000256" key="5">
    <source>
        <dbReference type="ARBA" id="ARBA00022833"/>
    </source>
</evidence>
<feature type="domain" description="Helicase ATP-binding" evidence="9">
    <location>
        <begin position="409"/>
        <end position="621"/>
    </location>
</feature>
<keyword evidence="3" id="KW-0863">Zinc-finger</keyword>
<dbReference type="Gene3D" id="3.40.50.300">
    <property type="entry name" value="P-loop containing nucleotide triphosphate hydrolases"/>
    <property type="match status" value="1"/>
</dbReference>
<dbReference type="InterPro" id="IPR014001">
    <property type="entry name" value="Helicase_ATP-bd"/>
</dbReference>
<dbReference type="GO" id="GO:0005634">
    <property type="term" value="C:nucleus"/>
    <property type="evidence" value="ECO:0007669"/>
    <property type="project" value="TreeGrafter"/>
</dbReference>
<feature type="region of interest" description="Disordered" evidence="7">
    <location>
        <begin position="95"/>
        <end position="149"/>
    </location>
</feature>
<accession>A0AAD9M8X7</accession>
<evidence type="ECO:0000256" key="2">
    <source>
        <dbReference type="ARBA" id="ARBA00022741"/>
    </source>
</evidence>
<proteinExistence type="predicted"/>
<dbReference type="EMBL" id="JAQQPM010000001">
    <property type="protein sequence ID" value="KAK2067592.1"/>
    <property type="molecule type" value="Genomic_DNA"/>
</dbReference>
<dbReference type="Pfam" id="PF00271">
    <property type="entry name" value="Helicase_C"/>
    <property type="match status" value="1"/>
</dbReference>
<dbReference type="GO" id="GO:0005524">
    <property type="term" value="F:ATP binding"/>
    <property type="evidence" value="ECO:0007669"/>
    <property type="project" value="UniProtKB-KW"/>
</dbReference>
<gene>
    <name evidence="11" type="ORF">P8C59_001317</name>
</gene>
<evidence type="ECO:0000259" key="9">
    <source>
        <dbReference type="PROSITE" id="PS51192"/>
    </source>
</evidence>
<feature type="domain" description="WW" evidence="8">
    <location>
        <begin position="381"/>
        <end position="414"/>
    </location>
</feature>
<sequence>MDPHTSNGKAQPVGVAQKWNPRMLLDPRGAALASSQLRQQVTPTPPARSNTMPPQTDHLAYVFISDNHHVVNMTQAEAARDEELATTALAQSGCGRHIEQMNNVQDRSQIREPKRRKTEADSDGPTHNRSFGGGGGGLLGNHCKAQHEQAARYSPNQPLLPVKQEFHASAQQTVDLTEAETEPEAMEIEEIPPQVIRDEEVCYGMVQGASINCHKVPAPKPGMIAIGGDGYWPQVKVVLRRKANEASHLITVYDCTRQVFGAVDAKIAQVLAPLLDSALQVRTDCRIPSRRKVPGEQVGQQISYGTESHGTYTHLPPVVRTAEEVRSEVVTVFDSLPKSENLPEEDPDPRITTELLKHQRQALYFMTTREKDKIPDDRQGTQTSSSWQRRRDQYGAEYYYNVVTDQQQHERPPPTRGGILADMMGLGKTLSVLALITKTLGEASEWSARPPTQPREPPPRKPTQGPMHFDVPKAPGLGLTPLRQNGRGTLLICPLSTITNWEEQIKQHVRENSLSVIVYHGSNRVRNHQTLAQVDLVITTYGSVSSELTARSRGKKGPFPLEEIGWFRIVLDEAHIIREQNTLAFKSICRLQAERRWAVTGTPIQNRLEDLGSLLSFLRLSPFHDKAKFIQYVITPFKNADPEIVPKLRVLVDTITLRRLKDKIDLPPRKDLIVKLQFTPEERRIYDPFNRNAIDRLTALTGRNDRMQGKTYIHILRAILRLRLICAHGKDLLNEEDLQFLEGTSASTAIELDSDDDEKQQALAEGKAYDMFYVMQETGQDICRRCNNKLGNESHDAADVESERQEDVLGYMASCLHLYCSSCASTLGRAAKHGTDPDSDTDCDTCVRFAKSKCVEIRRSRAAAEHETHDNFKSLVKGRGNNKAVPERYSGPHTKTRALVQELLKAKAKSAENPDEPPYKSVVFSGWTSHLDLIEIALHDAGITFTRLDGKMTRTQRTQAMDDFRDNPDVQVILVSIMAGGLGLNLTTGNAVYVMEPQFNPAAEAQAVDRVHRLGQKREVTTVRFIMEDSFEEKMMQLQEKKNKLASLSMDSRDKDKIMDRTESAKQRLLDLRSLFR</sequence>
<reference evidence="11" key="1">
    <citation type="journal article" date="2023" name="Mol. Plant Microbe Interact.">
        <title>Elucidating the Obligate Nature and Biological Capacity of an Invasive Fungal Corn Pathogen.</title>
        <authorList>
            <person name="MacCready J.S."/>
            <person name="Roggenkamp E.M."/>
            <person name="Gdanetz K."/>
            <person name="Chilvers M.I."/>
        </authorList>
    </citation>
    <scope>NUCLEOTIDE SEQUENCE</scope>
    <source>
        <strain evidence="11">PM02</strain>
    </source>
</reference>
<dbReference type="InterPro" id="IPR049730">
    <property type="entry name" value="SNF2/RAD54-like_C"/>
</dbReference>
<dbReference type="GO" id="GO:0006281">
    <property type="term" value="P:DNA repair"/>
    <property type="evidence" value="ECO:0007669"/>
    <property type="project" value="TreeGrafter"/>
</dbReference>
<dbReference type="PROSITE" id="PS00518">
    <property type="entry name" value="ZF_RING_1"/>
    <property type="match status" value="1"/>
</dbReference>
<keyword evidence="12" id="KW-1185">Reference proteome</keyword>
<dbReference type="CDD" id="cd18793">
    <property type="entry name" value="SF2_C_SNF"/>
    <property type="match status" value="1"/>
</dbReference>
<name>A0AAD9M8X7_9PEZI</name>
<dbReference type="PROSITE" id="PS51192">
    <property type="entry name" value="HELICASE_ATP_BIND_1"/>
    <property type="match status" value="1"/>
</dbReference>
<dbReference type="Pfam" id="PF00176">
    <property type="entry name" value="SNF2-rel_dom"/>
    <property type="match status" value="1"/>
</dbReference>
<keyword evidence="1" id="KW-0479">Metal-binding</keyword>
<dbReference type="PANTHER" id="PTHR45626:SF52">
    <property type="entry name" value="SINGLE-STRANDED DNA-DEPENDENT ATPASE (EUROFUNG)"/>
    <property type="match status" value="1"/>
</dbReference>
<dbReference type="InterPro" id="IPR027417">
    <property type="entry name" value="P-loop_NTPase"/>
</dbReference>
<dbReference type="PROSITE" id="PS51194">
    <property type="entry name" value="HELICASE_CTER"/>
    <property type="match status" value="1"/>
</dbReference>
<dbReference type="SMART" id="SM00490">
    <property type="entry name" value="HELICc"/>
    <property type="match status" value="1"/>
</dbReference>
<keyword evidence="6" id="KW-0067">ATP-binding</keyword>
<evidence type="ECO:0000256" key="6">
    <source>
        <dbReference type="ARBA" id="ARBA00022840"/>
    </source>
</evidence>
<protein>
    <submittedName>
        <fullName evidence="11">Uncharacterized protein</fullName>
    </submittedName>
</protein>
<evidence type="ECO:0000313" key="11">
    <source>
        <dbReference type="EMBL" id="KAK2067592.1"/>
    </source>
</evidence>
<dbReference type="CDD" id="cd18008">
    <property type="entry name" value="DEXDc_SHPRH-like"/>
    <property type="match status" value="1"/>
</dbReference>
<dbReference type="InterPro" id="IPR038718">
    <property type="entry name" value="SNF2-like_sf"/>
</dbReference>
<comment type="caution">
    <text evidence="11">The sequence shown here is derived from an EMBL/GenBank/DDBJ whole genome shotgun (WGS) entry which is preliminary data.</text>
</comment>
<dbReference type="InterPro" id="IPR001650">
    <property type="entry name" value="Helicase_C-like"/>
</dbReference>
<evidence type="ECO:0000256" key="4">
    <source>
        <dbReference type="ARBA" id="ARBA00022801"/>
    </source>
</evidence>
<evidence type="ECO:0000256" key="7">
    <source>
        <dbReference type="SAM" id="MobiDB-lite"/>
    </source>
</evidence>
<dbReference type="Proteomes" id="UP001217918">
    <property type="component" value="Unassembled WGS sequence"/>
</dbReference>
<evidence type="ECO:0000256" key="1">
    <source>
        <dbReference type="ARBA" id="ARBA00022723"/>
    </source>
</evidence>
<dbReference type="AlphaFoldDB" id="A0AAD9M8X7"/>
<evidence type="ECO:0000313" key="12">
    <source>
        <dbReference type="Proteomes" id="UP001217918"/>
    </source>
</evidence>
<dbReference type="SUPFAM" id="SSF52540">
    <property type="entry name" value="P-loop containing nucleoside triphosphate hydrolases"/>
    <property type="match status" value="2"/>
</dbReference>
<keyword evidence="5" id="KW-0862">Zinc</keyword>
<dbReference type="InterPro" id="IPR001202">
    <property type="entry name" value="WW_dom"/>
</dbReference>
<dbReference type="GO" id="GO:0008094">
    <property type="term" value="F:ATP-dependent activity, acting on DNA"/>
    <property type="evidence" value="ECO:0007669"/>
    <property type="project" value="TreeGrafter"/>
</dbReference>
<keyword evidence="4" id="KW-0378">Hydrolase</keyword>
<evidence type="ECO:0000259" key="8">
    <source>
        <dbReference type="PROSITE" id="PS50020"/>
    </source>
</evidence>
<evidence type="ECO:0000256" key="3">
    <source>
        <dbReference type="ARBA" id="ARBA00022771"/>
    </source>
</evidence>
<dbReference type="PROSITE" id="PS50020">
    <property type="entry name" value="WW_DOMAIN_2"/>
    <property type="match status" value="1"/>
</dbReference>
<feature type="region of interest" description="Disordered" evidence="7">
    <location>
        <begin position="443"/>
        <end position="470"/>
    </location>
</feature>
<dbReference type="PANTHER" id="PTHR45626">
    <property type="entry name" value="TRANSCRIPTION TERMINATION FACTOR 2-RELATED"/>
    <property type="match status" value="1"/>
</dbReference>
<keyword evidence="2" id="KW-0547">Nucleotide-binding</keyword>
<evidence type="ECO:0000259" key="10">
    <source>
        <dbReference type="PROSITE" id="PS51194"/>
    </source>
</evidence>
<dbReference type="Gene3D" id="3.40.50.10810">
    <property type="entry name" value="Tandem AAA-ATPase domain"/>
    <property type="match status" value="1"/>
</dbReference>
<dbReference type="InterPro" id="IPR000330">
    <property type="entry name" value="SNF2_N"/>
</dbReference>
<organism evidence="11 12">
    <name type="scientific">Phyllachora maydis</name>
    <dbReference type="NCBI Taxonomy" id="1825666"/>
    <lineage>
        <taxon>Eukaryota</taxon>
        <taxon>Fungi</taxon>
        <taxon>Dikarya</taxon>
        <taxon>Ascomycota</taxon>
        <taxon>Pezizomycotina</taxon>
        <taxon>Sordariomycetes</taxon>
        <taxon>Sordariomycetidae</taxon>
        <taxon>Phyllachorales</taxon>
        <taxon>Phyllachoraceae</taxon>
        <taxon>Phyllachora</taxon>
    </lineage>
</organism>
<dbReference type="GO" id="GO:0008270">
    <property type="term" value="F:zinc ion binding"/>
    <property type="evidence" value="ECO:0007669"/>
    <property type="project" value="UniProtKB-KW"/>
</dbReference>
<dbReference type="InterPro" id="IPR050628">
    <property type="entry name" value="SNF2_RAD54_helicase_TF"/>
</dbReference>
<feature type="compositionally biased region" description="Basic and acidic residues" evidence="7">
    <location>
        <begin position="108"/>
        <end position="126"/>
    </location>
</feature>
<dbReference type="GO" id="GO:0016787">
    <property type="term" value="F:hydrolase activity"/>
    <property type="evidence" value="ECO:0007669"/>
    <property type="project" value="UniProtKB-KW"/>
</dbReference>
<dbReference type="SMART" id="SM00487">
    <property type="entry name" value="DEXDc"/>
    <property type="match status" value="1"/>
</dbReference>